<dbReference type="InterPro" id="IPR051172">
    <property type="entry name" value="Chlamydia_OmcB"/>
</dbReference>
<feature type="domain" description="DUF11" evidence="1">
    <location>
        <begin position="111"/>
        <end position="199"/>
    </location>
</feature>
<dbReference type="InterPro" id="IPR013783">
    <property type="entry name" value="Ig-like_fold"/>
</dbReference>
<reference evidence="2" key="2">
    <citation type="journal article" date="2021" name="Microbiome">
        <title>Successional dynamics and alternative stable states in a saline activated sludge microbial community over 9 years.</title>
        <authorList>
            <person name="Wang Y."/>
            <person name="Ye J."/>
            <person name="Ju F."/>
            <person name="Liu L."/>
            <person name="Boyd J.A."/>
            <person name="Deng Y."/>
            <person name="Parks D.H."/>
            <person name="Jiang X."/>
            <person name="Yin X."/>
            <person name="Woodcroft B.J."/>
            <person name="Tyson G.W."/>
            <person name="Hugenholtz P."/>
            <person name="Polz M.F."/>
            <person name="Zhang T."/>
        </authorList>
    </citation>
    <scope>NUCLEOTIDE SEQUENCE</scope>
    <source>
        <strain evidence="2">HKST-UBA12</strain>
    </source>
</reference>
<comment type="caution">
    <text evidence="2">The sequence shown here is derived from an EMBL/GenBank/DDBJ whole genome shotgun (WGS) entry which is preliminary data.</text>
</comment>
<feature type="non-terminal residue" evidence="2">
    <location>
        <position position="1"/>
    </location>
</feature>
<evidence type="ECO:0000313" key="2">
    <source>
        <dbReference type="EMBL" id="MCA9379476.1"/>
    </source>
</evidence>
<evidence type="ECO:0000313" key="3">
    <source>
        <dbReference type="Proteomes" id="UP000760819"/>
    </source>
</evidence>
<dbReference type="EMBL" id="JAGQLI010000198">
    <property type="protein sequence ID" value="MCA9379476.1"/>
    <property type="molecule type" value="Genomic_DNA"/>
</dbReference>
<gene>
    <name evidence="2" type="ORF">KC640_03540</name>
</gene>
<accession>A0A955I836</accession>
<proteinExistence type="predicted"/>
<dbReference type="InterPro" id="IPR001434">
    <property type="entry name" value="OmcB-like_DUF11"/>
</dbReference>
<reference evidence="2" key="1">
    <citation type="submission" date="2020-04" db="EMBL/GenBank/DDBJ databases">
        <authorList>
            <person name="Zhang T."/>
        </authorList>
    </citation>
    <scope>NUCLEOTIDE SEQUENCE</scope>
    <source>
        <strain evidence="2">HKST-UBA12</strain>
    </source>
</reference>
<evidence type="ECO:0000259" key="1">
    <source>
        <dbReference type="Pfam" id="PF01345"/>
    </source>
</evidence>
<organism evidence="2 3">
    <name type="scientific">Candidatus Dojkabacteria bacterium</name>
    <dbReference type="NCBI Taxonomy" id="2099670"/>
    <lineage>
        <taxon>Bacteria</taxon>
        <taxon>Candidatus Dojkabacteria</taxon>
    </lineage>
</organism>
<dbReference type="PANTHER" id="PTHR34819">
    <property type="entry name" value="LARGE CYSTEINE-RICH PERIPLASMIC PROTEIN OMCB"/>
    <property type="match status" value="1"/>
</dbReference>
<dbReference type="AlphaFoldDB" id="A0A955I836"/>
<dbReference type="Proteomes" id="UP000760819">
    <property type="component" value="Unassembled WGS sequence"/>
</dbReference>
<sequence>TTNELKDIFLSLAKSFLGTSPSTVIRDDLTAMLAGFDFVSASDGGIFAGNSLSWNLGDLQCGETRQVTFTMQPRLCGTNPGDYPNSAVVTNGIGSSNNSNQTQVKLLLPNLTISVTDNASLAKVGQQLDFVVHVANTGDGNSGVFTAEYLAPEGLEILPNSISAGGVLTAGGKVAWQLQLAPGEEQDLTLSTIVKDSVADGYSDMVSIARLSTGCGSIESSDRTQAFKEVTPDPDYTLRVDCVNYREGKIEAFFGYQNNLSDLQPLDESELSPANADGHAPKVLRSGNYEQAFSASASSEVITWSTSVAGESQAVTADRNSPACPATPATPQMPSYPPTDIVIGGPKVDVPASQSPNFPPAVLISGSTKLALCNTR</sequence>
<dbReference type="PANTHER" id="PTHR34819:SF5">
    <property type="entry name" value="CONSERVED REPEAT DOMAIN PROTEIN"/>
    <property type="match status" value="1"/>
</dbReference>
<feature type="non-terminal residue" evidence="2">
    <location>
        <position position="376"/>
    </location>
</feature>
<dbReference type="Gene3D" id="2.60.40.10">
    <property type="entry name" value="Immunoglobulins"/>
    <property type="match status" value="1"/>
</dbReference>
<name>A0A955I836_9BACT</name>
<dbReference type="Pfam" id="PF01345">
    <property type="entry name" value="DUF11"/>
    <property type="match status" value="1"/>
</dbReference>
<protein>
    <recommendedName>
        <fullName evidence="1">DUF11 domain-containing protein</fullName>
    </recommendedName>
</protein>